<dbReference type="EMBL" id="JARJLG010000208">
    <property type="protein sequence ID" value="KAJ7727978.1"/>
    <property type="molecule type" value="Genomic_DNA"/>
</dbReference>
<dbReference type="InterPro" id="IPR036291">
    <property type="entry name" value="NAD(P)-bd_dom_sf"/>
</dbReference>
<evidence type="ECO:0000313" key="3">
    <source>
        <dbReference type="EMBL" id="KAJ7727978.1"/>
    </source>
</evidence>
<evidence type="ECO:0000256" key="1">
    <source>
        <dbReference type="ARBA" id="ARBA00006484"/>
    </source>
</evidence>
<dbReference type="PANTHER" id="PTHR24320:SF283">
    <property type="entry name" value="RETINOL DEHYDROGENASE 11"/>
    <property type="match status" value="1"/>
</dbReference>
<reference evidence="3" key="1">
    <citation type="submission" date="2023-03" db="EMBL/GenBank/DDBJ databases">
        <title>Massive genome expansion in bonnet fungi (Mycena s.s.) driven by repeated elements and novel gene families across ecological guilds.</title>
        <authorList>
            <consortium name="Lawrence Berkeley National Laboratory"/>
            <person name="Harder C.B."/>
            <person name="Miyauchi S."/>
            <person name="Viragh M."/>
            <person name="Kuo A."/>
            <person name="Thoen E."/>
            <person name="Andreopoulos B."/>
            <person name="Lu D."/>
            <person name="Skrede I."/>
            <person name="Drula E."/>
            <person name="Henrissat B."/>
            <person name="Morin E."/>
            <person name="Kohler A."/>
            <person name="Barry K."/>
            <person name="LaButti K."/>
            <person name="Morin E."/>
            <person name="Salamov A."/>
            <person name="Lipzen A."/>
            <person name="Mereny Z."/>
            <person name="Hegedus B."/>
            <person name="Baldrian P."/>
            <person name="Stursova M."/>
            <person name="Weitz H."/>
            <person name="Taylor A."/>
            <person name="Grigoriev I.V."/>
            <person name="Nagy L.G."/>
            <person name="Martin F."/>
            <person name="Kauserud H."/>
        </authorList>
    </citation>
    <scope>NUCLEOTIDE SEQUENCE</scope>
    <source>
        <strain evidence="3">CBHHK188m</strain>
    </source>
</reference>
<accession>A0AAD7HTI6</accession>
<dbReference type="SUPFAM" id="SSF51735">
    <property type="entry name" value="NAD(P)-binding Rossmann-fold domains"/>
    <property type="match status" value="1"/>
</dbReference>
<keyword evidence="4" id="KW-1185">Reference proteome</keyword>
<proteinExistence type="inferred from homology"/>
<protein>
    <submittedName>
        <fullName evidence="3">Uncharacterized protein</fullName>
    </submittedName>
</protein>
<organism evidence="3 4">
    <name type="scientific">Mycena maculata</name>
    <dbReference type="NCBI Taxonomy" id="230809"/>
    <lineage>
        <taxon>Eukaryota</taxon>
        <taxon>Fungi</taxon>
        <taxon>Dikarya</taxon>
        <taxon>Basidiomycota</taxon>
        <taxon>Agaricomycotina</taxon>
        <taxon>Agaricomycetes</taxon>
        <taxon>Agaricomycetidae</taxon>
        <taxon>Agaricales</taxon>
        <taxon>Marasmiineae</taxon>
        <taxon>Mycenaceae</taxon>
        <taxon>Mycena</taxon>
    </lineage>
</organism>
<dbReference type="Pfam" id="PF00106">
    <property type="entry name" value="adh_short"/>
    <property type="match status" value="1"/>
</dbReference>
<name>A0AAD7HTI6_9AGAR</name>
<evidence type="ECO:0000256" key="2">
    <source>
        <dbReference type="ARBA" id="ARBA00023002"/>
    </source>
</evidence>
<keyword evidence="2" id="KW-0560">Oxidoreductase</keyword>
<comment type="caution">
    <text evidence="3">The sequence shown here is derived from an EMBL/GenBank/DDBJ whole genome shotgun (WGS) entry which is preliminary data.</text>
</comment>
<dbReference type="PANTHER" id="PTHR24320">
    <property type="entry name" value="RETINOL DEHYDROGENASE"/>
    <property type="match status" value="1"/>
</dbReference>
<dbReference type="InterPro" id="IPR002347">
    <property type="entry name" value="SDR_fam"/>
</dbReference>
<gene>
    <name evidence="3" type="ORF">DFH07DRAFT_969979</name>
</gene>
<comment type="similarity">
    <text evidence="1">Belongs to the short-chain dehydrogenases/reductases (SDR) family.</text>
</comment>
<dbReference type="GO" id="GO:0016491">
    <property type="term" value="F:oxidoreductase activity"/>
    <property type="evidence" value="ECO:0007669"/>
    <property type="project" value="UniProtKB-KW"/>
</dbReference>
<dbReference type="Proteomes" id="UP001215280">
    <property type="component" value="Unassembled WGS sequence"/>
</dbReference>
<dbReference type="AlphaFoldDB" id="A0AAD7HTI6"/>
<evidence type="ECO:0000313" key="4">
    <source>
        <dbReference type="Proteomes" id="UP001215280"/>
    </source>
</evidence>
<sequence>MVLITGTSIGGIGLPRVSSPSTLVITGYSAERRVLVYPSIFLPLLAGRRLQRAKGEIEKELPLANIRTLALDLSSLVAVRTAAAEVNEYPEPIHVLINNAAAAIGPFKLTVDGLESQMAVNHVGHFLFTKLVLPKLLAAKTTTYTPRVVTVASAAHTFCDGVDLDAIAHPRADTYETGRAYYRTKCANILMTLELSRRASGAVRTYSLNPGAIYTNMMLREESREYMQSLGIVDASGTPIENKHVFKTIPQGAATTVVAAFDPRLEDKPGAYLSDSVEANAAVAPHSSDPVTAAKLWALTEKLVGEPFVFP</sequence>
<dbReference type="Gene3D" id="3.40.50.720">
    <property type="entry name" value="NAD(P)-binding Rossmann-like Domain"/>
    <property type="match status" value="1"/>
</dbReference>